<reference evidence="1 2" key="1">
    <citation type="submission" date="2023-06" db="EMBL/GenBank/DDBJ databases">
        <authorList>
            <person name="Oyuntsetseg B."/>
            <person name="Kim S.B."/>
        </authorList>
    </citation>
    <scope>NUCLEOTIDE SEQUENCE [LARGE SCALE GENOMIC DNA]</scope>
    <source>
        <strain evidence="1 2">2-15</strain>
    </source>
</reference>
<dbReference type="EMBL" id="CP127294">
    <property type="protein sequence ID" value="WIX75438.1"/>
    <property type="molecule type" value="Genomic_DNA"/>
</dbReference>
<protein>
    <recommendedName>
        <fullName evidence="3">Fe-S cluster assembly iron-binding protein IscA</fullName>
    </recommendedName>
</protein>
<keyword evidence="2" id="KW-1185">Reference proteome</keyword>
<name>A0A9Y2IBH9_9PSEU</name>
<evidence type="ECO:0008006" key="3">
    <source>
        <dbReference type="Google" id="ProtNLM"/>
    </source>
</evidence>
<accession>A0A9Y2IBH9</accession>
<proteinExistence type="predicted"/>
<evidence type="ECO:0000313" key="1">
    <source>
        <dbReference type="EMBL" id="WIX75438.1"/>
    </source>
</evidence>
<sequence>MTRSAIAAIDRITEAHQVGRRGGCRLVLDGPPRAGAAVEVEVATCPAKGDDVVAIDDTQLFLSREARVGLAEKVLDVREDLEGHYTFLIANARL</sequence>
<dbReference type="AlphaFoldDB" id="A0A9Y2IBH9"/>
<dbReference type="RefSeq" id="WP_285966210.1">
    <property type="nucleotide sequence ID" value="NZ_CP127294.1"/>
</dbReference>
<dbReference type="Proteomes" id="UP001236014">
    <property type="component" value="Chromosome"/>
</dbReference>
<gene>
    <name evidence="1" type="ORF">QRX50_28435</name>
</gene>
<dbReference type="KEGG" id="acab:QRX50_28435"/>
<evidence type="ECO:0000313" key="2">
    <source>
        <dbReference type="Proteomes" id="UP001236014"/>
    </source>
</evidence>
<organism evidence="1 2">
    <name type="scientific">Amycolatopsis carbonis</name>
    <dbReference type="NCBI Taxonomy" id="715471"/>
    <lineage>
        <taxon>Bacteria</taxon>
        <taxon>Bacillati</taxon>
        <taxon>Actinomycetota</taxon>
        <taxon>Actinomycetes</taxon>
        <taxon>Pseudonocardiales</taxon>
        <taxon>Pseudonocardiaceae</taxon>
        <taxon>Amycolatopsis</taxon>
    </lineage>
</organism>